<sequence>MIALAIVRALRRLNKFSPNFVIYDVAIDSALY</sequence>
<organism evidence="1">
    <name type="scientific">marine metagenome</name>
    <dbReference type="NCBI Taxonomy" id="408172"/>
    <lineage>
        <taxon>unclassified sequences</taxon>
        <taxon>metagenomes</taxon>
        <taxon>ecological metagenomes</taxon>
    </lineage>
</organism>
<accession>A0A382PR91</accession>
<protein>
    <submittedName>
        <fullName evidence="1">Uncharacterized protein</fullName>
    </submittedName>
</protein>
<evidence type="ECO:0000313" key="1">
    <source>
        <dbReference type="EMBL" id="SVC75756.1"/>
    </source>
</evidence>
<reference evidence="1" key="1">
    <citation type="submission" date="2018-05" db="EMBL/GenBank/DDBJ databases">
        <authorList>
            <person name="Lanie J.A."/>
            <person name="Ng W.-L."/>
            <person name="Kazmierczak K.M."/>
            <person name="Andrzejewski T.M."/>
            <person name="Davidsen T.M."/>
            <person name="Wayne K.J."/>
            <person name="Tettelin H."/>
            <person name="Glass J.I."/>
            <person name="Rusch D."/>
            <person name="Podicherti R."/>
            <person name="Tsui H.-C.T."/>
            <person name="Winkler M.E."/>
        </authorList>
    </citation>
    <scope>NUCLEOTIDE SEQUENCE</scope>
</reference>
<dbReference type="AlphaFoldDB" id="A0A382PR91"/>
<proteinExistence type="predicted"/>
<name>A0A382PR91_9ZZZZ</name>
<gene>
    <name evidence="1" type="ORF">METZ01_LOCUS328610</name>
</gene>
<dbReference type="EMBL" id="UINC01109140">
    <property type="protein sequence ID" value="SVC75756.1"/>
    <property type="molecule type" value="Genomic_DNA"/>
</dbReference>